<sequence>MERLQKVIAHAGIASRRKAEELITSGAVSVNGNKVTELGVKVSKNDRVEVNGLPIYREQPVYFLFYKPKNTLSSVKDDKDRTVVTDFFNVKERIYPIGRLDYDTTGLLLLTNDGEFANLLTHPKYHIDKTYVAKVGCIPTRSDLNKLENGIVIDGKKTSKARAKLISANSQKNTAIIELTIHEGWNHQVKKMFEKIGCPVEKLKRESFGFLTLGDLKPGQHRELKAFEIEKLKNMALANEKASKRQ</sequence>
<dbReference type="InterPro" id="IPR050343">
    <property type="entry name" value="RsuA_PseudoU_synthase"/>
</dbReference>
<dbReference type="InterPro" id="IPR018496">
    <property type="entry name" value="PsdUridine_synth_RsuA/RluB_CS"/>
</dbReference>
<evidence type="ECO:0000313" key="8">
    <source>
        <dbReference type="Proteomes" id="UP000195985"/>
    </source>
</evidence>
<evidence type="ECO:0000256" key="5">
    <source>
        <dbReference type="RuleBase" id="RU003887"/>
    </source>
</evidence>
<dbReference type="NCBIfam" id="TIGR00093">
    <property type="entry name" value="pseudouridine synthase"/>
    <property type="match status" value="1"/>
</dbReference>
<dbReference type="Pfam" id="PF00849">
    <property type="entry name" value="PseudoU_synth_2"/>
    <property type="match status" value="1"/>
</dbReference>
<evidence type="ECO:0000259" key="6">
    <source>
        <dbReference type="SMART" id="SM00363"/>
    </source>
</evidence>
<evidence type="ECO:0000256" key="1">
    <source>
        <dbReference type="ARBA" id="ARBA00008348"/>
    </source>
</evidence>
<dbReference type="FunFam" id="3.30.70.1560:FF:000001">
    <property type="entry name" value="Pseudouridine synthase"/>
    <property type="match status" value="1"/>
</dbReference>
<dbReference type="InterPro" id="IPR020103">
    <property type="entry name" value="PsdUridine_synth_cat_dom_sf"/>
</dbReference>
<dbReference type="RefSeq" id="WP_086941564.1">
    <property type="nucleotide sequence ID" value="NZ_FONM01000002.1"/>
</dbReference>
<dbReference type="Gene3D" id="3.30.70.580">
    <property type="entry name" value="Pseudouridine synthase I, catalytic domain, N-terminal subdomain"/>
    <property type="match status" value="1"/>
</dbReference>
<dbReference type="EMBL" id="FWEY01000001">
    <property type="protein sequence ID" value="SLM50673.1"/>
    <property type="molecule type" value="Genomic_DNA"/>
</dbReference>
<dbReference type="Gene3D" id="3.10.290.10">
    <property type="entry name" value="RNA-binding S4 domain"/>
    <property type="match status" value="1"/>
</dbReference>
<gene>
    <name evidence="7" type="ORF">TPAS_345</name>
</gene>
<protein>
    <recommendedName>
        <fullName evidence="5">Pseudouridine synthase</fullName>
        <ecNumber evidence="5">5.4.99.-</ecNumber>
    </recommendedName>
</protein>
<dbReference type="SUPFAM" id="SSF55174">
    <property type="entry name" value="Alpha-L RNA-binding motif"/>
    <property type="match status" value="1"/>
</dbReference>
<dbReference type="GO" id="GO:0000455">
    <property type="term" value="P:enzyme-directed rRNA pseudouridine synthesis"/>
    <property type="evidence" value="ECO:0007669"/>
    <property type="project" value="UniProtKB-ARBA"/>
</dbReference>
<dbReference type="GO" id="GO:0120159">
    <property type="term" value="F:rRNA pseudouridine synthase activity"/>
    <property type="evidence" value="ECO:0007669"/>
    <property type="project" value="UniProtKB-ARBA"/>
</dbReference>
<evidence type="ECO:0000256" key="4">
    <source>
        <dbReference type="PROSITE-ProRule" id="PRU00182"/>
    </source>
</evidence>
<dbReference type="PROSITE" id="PS50889">
    <property type="entry name" value="S4"/>
    <property type="match status" value="1"/>
</dbReference>
<dbReference type="CDD" id="cd02870">
    <property type="entry name" value="PseudoU_synth_RsuA_like"/>
    <property type="match status" value="1"/>
</dbReference>
<keyword evidence="3 5" id="KW-0413">Isomerase</keyword>
<dbReference type="PANTHER" id="PTHR47683:SF2">
    <property type="entry name" value="RNA-BINDING S4 DOMAIN-CONTAINING PROTEIN"/>
    <property type="match status" value="1"/>
</dbReference>
<keyword evidence="2 4" id="KW-0694">RNA-binding</keyword>
<dbReference type="GO" id="GO:0003723">
    <property type="term" value="F:RNA binding"/>
    <property type="evidence" value="ECO:0007669"/>
    <property type="project" value="UniProtKB-KW"/>
</dbReference>
<dbReference type="GO" id="GO:0005829">
    <property type="term" value="C:cytosol"/>
    <property type="evidence" value="ECO:0007669"/>
    <property type="project" value="UniProtKB-ARBA"/>
</dbReference>
<dbReference type="FunFam" id="3.10.290.10:FF:000003">
    <property type="entry name" value="Pseudouridine synthase"/>
    <property type="match status" value="1"/>
</dbReference>
<dbReference type="Proteomes" id="UP000195985">
    <property type="component" value="Unassembled WGS sequence"/>
</dbReference>
<proteinExistence type="inferred from homology"/>
<dbReference type="InterPro" id="IPR036986">
    <property type="entry name" value="S4_RNA-bd_sf"/>
</dbReference>
<dbReference type="InterPro" id="IPR042092">
    <property type="entry name" value="PsdUridine_s_RsuA/RluB/E/F_cat"/>
</dbReference>
<reference evidence="8" key="1">
    <citation type="submission" date="2016-04" db="EMBL/GenBank/DDBJ databases">
        <authorList>
            <person name="Strepis N."/>
        </authorList>
    </citation>
    <scope>NUCLEOTIDE SEQUENCE [LARGE SCALE GENOMIC DNA]</scope>
</reference>
<dbReference type="SMART" id="SM00363">
    <property type="entry name" value="S4"/>
    <property type="match status" value="1"/>
</dbReference>
<dbReference type="SUPFAM" id="SSF55120">
    <property type="entry name" value="Pseudouridine synthase"/>
    <property type="match status" value="1"/>
</dbReference>
<dbReference type="EC" id="5.4.99.-" evidence="5"/>
<dbReference type="InterPro" id="IPR006145">
    <property type="entry name" value="PsdUridine_synth_RsuA/RluA"/>
</dbReference>
<evidence type="ECO:0000256" key="3">
    <source>
        <dbReference type="ARBA" id="ARBA00023235"/>
    </source>
</evidence>
<accession>A0A1W1ID41</accession>
<dbReference type="Pfam" id="PF01479">
    <property type="entry name" value="S4"/>
    <property type="match status" value="1"/>
</dbReference>
<dbReference type="InterPro" id="IPR000748">
    <property type="entry name" value="PsdUridine_synth_RsuA/RluB/E/F"/>
</dbReference>
<organism evidence="7 8">
    <name type="scientific">Trichococcus pasteurii</name>
    <dbReference type="NCBI Taxonomy" id="43064"/>
    <lineage>
        <taxon>Bacteria</taxon>
        <taxon>Bacillati</taxon>
        <taxon>Bacillota</taxon>
        <taxon>Bacilli</taxon>
        <taxon>Lactobacillales</taxon>
        <taxon>Carnobacteriaceae</taxon>
        <taxon>Trichococcus</taxon>
    </lineage>
</organism>
<dbReference type="InterPro" id="IPR020094">
    <property type="entry name" value="TruA/RsuA/RluB/E/F_N"/>
</dbReference>
<dbReference type="CDD" id="cd00165">
    <property type="entry name" value="S4"/>
    <property type="match status" value="1"/>
</dbReference>
<dbReference type="STRING" id="43064.SAMN04488086_102354"/>
<dbReference type="Gene3D" id="3.30.70.1560">
    <property type="entry name" value="Alpha-L RNA-binding motif"/>
    <property type="match status" value="1"/>
</dbReference>
<dbReference type="InterPro" id="IPR002942">
    <property type="entry name" value="S4_RNA-bd"/>
</dbReference>
<dbReference type="OrthoDB" id="9807213at2"/>
<evidence type="ECO:0000256" key="2">
    <source>
        <dbReference type="ARBA" id="ARBA00022884"/>
    </source>
</evidence>
<evidence type="ECO:0000313" key="7">
    <source>
        <dbReference type="EMBL" id="SLM50673.1"/>
    </source>
</evidence>
<dbReference type="AlphaFoldDB" id="A0A1W1ID41"/>
<feature type="domain" description="RNA-binding S4" evidence="6">
    <location>
        <begin position="2"/>
        <end position="65"/>
    </location>
</feature>
<dbReference type="PANTHER" id="PTHR47683">
    <property type="entry name" value="PSEUDOURIDINE SYNTHASE FAMILY PROTEIN-RELATED"/>
    <property type="match status" value="1"/>
</dbReference>
<comment type="similarity">
    <text evidence="1 5">Belongs to the pseudouridine synthase RsuA family.</text>
</comment>
<keyword evidence="8" id="KW-1185">Reference proteome</keyword>
<dbReference type="FunFam" id="3.30.70.580:FF:000005">
    <property type="entry name" value="Pseudouridine synthase"/>
    <property type="match status" value="1"/>
</dbReference>
<dbReference type="PROSITE" id="PS01149">
    <property type="entry name" value="PSI_RSU"/>
    <property type="match status" value="1"/>
</dbReference>
<name>A0A1W1ID41_9LACT</name>